<comment type="caution">
    <text evidence="4">The sequence shown here is derived from an EMBL/GenBank/DDBJ whole genome shotgun (WGS) entry which is preliminary data.</text>
</comment>
<dbReference type="EMBL" id="BHEO01000008">
    <property type="protein sequence ID" value="GBU06533.1"/>
    <property type="molecule type" value="Genomic_DNA"/>
</dbReference>
<dbReference type="SUPFAM" id="SSF50118">
    <property type="entry name" value="Cell growth inhibitor/plasmid maintenance toxic component"/>
    <property type="match status" value="1"/>
</dbReference>
<evidence type="ECO:0000256" key="2">
    <source>
        <dbReference type="ARBA" id="ARBA00022649"/>
    </source>
</evidence>
<evidence type="ECO:0000313" key="4">
    <source>
        <dbReference type="EMBL" id="TCS66146.1"/>
    </source>
</evidence>
<evidence type="ECO:0000313" key="3">
    <source>
        <dbReference type="EMBL" id="GBU06533.1"/>
    </source>
</evidence>
<dbReference type="GO" id="GO:0006402">
    <property type="term" value="P:mRNA catabolic process"/>
    <property type="evidence" value="ECO:0007669"/>
    <property type="project" value="TreeGrafter"/>
</dbReference>
<dbReference type="GO" id="GO:0016075">
    <property type="term" value="P:rRNA catabolic process"/>
    <property type="evidence" value="ECO:0007669"/>
    <property type="project" value="TreeGrafter"/>
</dbReference>
<evidence type="ECO:0000313" key="6">
    <source>
        <dbReference type="Proteomes" id="UP000702954"/>
    </source>
</evidence>
<organism evidence="4 5">
    <name type="scientific">Faecalimonas umbilicata</name>
    <dbReference type="NCBI Taxonomy" id="1912855"/>
    <lineage>
        <taxon>Bacteria</taxon>
        <taxon>Bacillati</taxon>
        <taxon>Bacillota</taxon>
        <taxon>Clostridia</taxon>
        <taxon>Lachnospirales</taxon>
        <taxon>Lachnospiraceae</taxon>
        <taxon>Faecalimonas</taxon>
    </lineage>
</organism>
<dbReference type="RefSeq" id="WP_116442373.1">
    <property type="nucleotide sequence ID" value="NZ_BHEO01000008.1"/>
</dbReference>
<dbReference type="AlphaFoldDB" id="A0A4R3JKR4"/>
<dbReference type="InterPro" id="IPR011067">
    <property type="entry name" value="Plasmid_toxin/cell-grow_inhib"/>
</dbReference>
<sequence length="196" mass="21636">MVGKVYRGEIYYIHEAEGSGSEQSGVRPGIIISNNIGNEYSPVVIVVYLTTQEKKPLPTHVKINSSVKPSIALCEQIETIYKGRIGSYIGQITEAEQKNIDKALAISIGIGVTAKSGKAIETWAKAYTEDLTVPMAEALKKVVPKLDLPEEDSTELAEKNDNIELHESVIRLETERNVYRELYMKLLTDISGGRLA</sequence>
<dbReference type="Pfam" id="PF02452">
    <property type="entry name" value="PemK_toxin"/>
    <property type="match status" value="1"/>
</dbReference>
<gene>
    <name evidence="4" type="ORF">EDD74_11944</name>
    <name evidence="3" type="ORF">FAEUMB_30740</name>
</gene>
<dbReference type="EMBL" id="SLZV01000019">
    <property type="protein sequence ID" value="TCS66146.1"/>
    <property type="molecule type" value="Genomic_DNA"/>
</dbReference>
<dbReference type="PANTHER" id="PTHR33988:SF2">
    <property type="entry name" value="ENDORIBONUCLEASE MAZF"/>
    <property type="match status" value="1"/>
</dbReference>
<dbReference type="InterPro" id="IPR003477">
    <property type="entry name" value="PemK-like"/>
</dbReference>
<dbReference type="Gene3D" id="2.30.30.110">
    <property type="match status" value="1"/>
</dbReference>
<keyword evidence="2" id="KW-1277">Toxin-antitoxin system</keyword>
<proteinExistence type="inferred from homology"/>
<reference evidence="3 6" key="1">
    <citation type="journal article" date="2018" name="Int. J. Syst. Evol. Microbiol.">
        <title>Draft Genome Sequence of Faecalimonas umbilicata JCM 30896T, an Acetate-Producing Bacterium Isolated from Human Feces.</title>
        <authorList>
            <person name="Sakamoto M."/>
            <person name="Ikeyama N."/>
            <person name="Yuki M."/>
            <person name="Ohkuma M."/>
        </authorList>
    </citation>
    <scope>NUCLEOTIDE SEQUENCE [LARGE SCALE GENOMIC DNA]</scope>
    <source>
        <strain evidence="3 6">EGH7</strain>
    </source>
</reference>
<keyword evidence="6" id="KW-1185">Reference proteome</keyword>
<protein>
    <submittedName>
        <fullName evidence="4">mRNA-degrading endonuclease toxin of MazEF toxin-antitoxin module</fullName>
    </submittedName>
</protein>
<keyword evidence="4" id="KW-0255">Endonuclease</keyword>
<dbReference type="GO" id="GO:0003677">
    <property type="term" value="F:DNA binding"/>
    <property type="evidence" value="ECO:0007669"/>
    <property type="project" value="InterPro"/>
</dbReference>
<dbReference type="GO" id="GO:0004521">
    <property type="term" value="F:RNA endonuclease activity"/>
    <property type="evidence" value="ECO:0007669"/>
    <property type="project" value="TreeGrafter"/>
</dbReference>
<evidence type="ECO:0000256" key="1">
    <source>
        <dbReference type="ARBA" id="ARBA00007521"/>
    </source>
</evidence>
<evidence type="ECO:0000313" key="5">
    <source>
        <dbReference type="Proteomes" id="UP000294613"/>
    </source>
</evidence>
<reference evidence="4 5" key="2">
    <citation type="submission" date="2019-03" db="EMBL/GenBank/DDBJ databases">
        <title>Genomic Encyclopedia of Type Strains, Phase IV (KMG-IV): sequencing the most valuable type-strain genomes for metagenomic binning, comparative biology and taxonomic classification.</title>
        <authorList>
            <person name="Goeker M."/>
        </authorList>
    </citation>
    <scope>NUCLEOTIDE SEQUENCE [LARGE SCALE GENOMIC DNA]</scope>
    <source>
        <strain evidence="4 5">DSM 103426</strain>
    </source>
</reference>
<name>A0A4R3JKR4_9FIRM</name>
<comment type="similarity">
    <text evidence="1">Belongs to the PemK/MazF family.</text>
</comment>
<accession>A0A4R3JKR4</accession>
<dbReference type="Proteomes" id="UP000702954">
    <property type="component" value="Unassembled WGS sequence"/>
</dbReference>
<dbReference type="PANTHER" id="PTHR33988">
    <property type="entry name" value="ENDORIBONUCLEASE MAZF-RELATED"/>
    <property type="match status" value="1"/>
</dbReference>
<keyword evidence="4" id="KW-0540">Nuclease</keyword>
<dbReference type="Proteomes" id="UP000294613">
    <property type="component" value="Unassembled WGS sequence"/>
</dbReference>
<keyword evidence="4" id="KW-0378">Hydrolase</keyword>